<feature type="domain" description="DUF6434" evidence="1">
    <location>
        <begin position="77"/>
        <end position="135"/>
    </location>
</feature>
<dbReference type="Proteomes" id="UP000078292">
    <property type="component" value="Unassembled WGS sequence"/>
</dbReference>
<proteinExistence type="predicted"/>
<protein>
    <recommendedName>
        <fullName evidence="1">DUF6434 domain-containing protein</fullName>
    </recommendedName>
</protein>
<accession>A0A1B7LVM1</accession>
<dbReference type="RefSeq" id="WP_043055363.1">
    <property type="nucleotide sequence ID" value="NZ_LXEY01000104.1"/>
</dbReference>
<dbReference type="STRING" id="1837282.A6F49_00605"/>
<gene>
    <name evidence="2" type="ORF">A6F49_00605</name>
</gene>
<dbReference type="EMBL" id="LXEY01000104">
    <property type="protein sequence ID" value="OAV53838.1"/>
    <property type="molecule type" value="Genomic_DNA"/>
</dbReference>
<evidence type="ECO:0000313" key="2">
    <source>
        <dbReference type="EMBL" id="OAV53838.1"/>
    </source>
</evidence>
<dbReference type="Pfam" id="PF18953">
    <property type="entry name" value="SAP_new25"/>
    <property type="match status" value="1"/>
</dbReference>
<organism evidence="2 3">
    <name type="scientific">Enteractinococcus helveticum</name>
    <dbReference type="NCBI Taxonomy" id="1837282"/>
    <lineage>
        <taxon>Bacteria</taxon>
        <taxon>Bacillati</taxon>
        <taxon>Actinomycetota</taxon>
        <taxon>Actinomycetes</taxon>
        <taxon>Micrococcales</taxon>
        <taxon>Micrococcaceae</taxon>
    </lineage>
</organism>
<dbReference type="AlphaFoldDB" id="A0A1B7LVM1"/>
<sequence length="187" mass="21669">MTSSSSERPSLTPELTGAELQRWYWLKEELTQFARTLGIRATGSKELLTRRIAAYLNGRIFTEPTVARPAPSQQLSGRLAGDTMIPVGQRCSQVVRGWFIEQLGPSFRFDKAMRDFFARTDGTQTLADALDHWHATRNMQQQEPDAQFEYNRFTRSWHKQHPNGSRQELLAAWREYRNRPIDERGRA</sequence>
<comment type="caution">
    <text evidence="2">The sequence shown here is derived from an EMBL/GenBank/DDBJ whole genome shotgun (WGS) entry which is preliminary data.</text>
</comment>
<dbReference type="OrthoDB" id="3185793at2"/>
<reference evidence="2 3" key="1">
    <citation type="submission" date="2016-04" db="EMBL/GenBank/DDBJ databases">
        <title>First whole genome shotgun sequence of the bacterium Enteractinococcus sp. strain UASWS1574.</title>
        <authorList>
            <person name="Crovadore J."/>
            <person name="Chablais R."/>
            <person name="Lefort F."/>
        </authorList>
    </citation>
    <scope>NUCLEOTIDE SEQUENCE [LARGE SCALE GENOMIC DNA]</scope>
    <source>
        <strain evidence="2 3">UASWS1574</strain>
    </source>
</reference>
<dbReference type="Pfam" id="PF20026">
    <property type="entry name" value="DUF6434"/>
    <property type="match status" value="1"/>
</dbReference>
<keyword evidence="3" id="KW-1185">Reference proteome</keyword>
<evidence type="ECO:0000259" key="1">
    <source>
        <dbReference type="Pfam" id="PF20026"/>
    </source>
</evidence>
<dbReference type="InterPro" id="IPR045492">
    <property type="entry name" value="DUF6434"/>
</dbReference>
<name>A0A1B7LVM1_9MICC</name>
<evidence type="ECO:0000313" key="3">
    <source>
        <dbReference type="Proteomes" id="UP000078292"/>
    </source>
</evidence>